<dbReference type="AlphaFoldDB" id="A0A0J6F6B5"/>
<reference evidence="1 2" key="1">
    <citation type="submission" date="2007-06" db="EMBL/GenBank/DDBJ databases">
        <title>The Genome Sequence of Coccidioides posadasii RMSCC_3488.</title>
        <authorList>
            <consortium name="Coccidioides Genome Resources Consortium"/>
            <consortium name="The Broad Institute Genome Sequencing Platform"/>
            <person name="Henn M.R."/>
            <person name="Sykes S."/>
            <person name="Young S."/>
            <person name="Jaffe D."/>
            <person name="Berlin A."/>
            <person name="Alvarez P."/>
            <person name="Butler J."/>
            <person name="Gnerre S."/>
            <person name="Grabherr M."/>
            <person name="Mauceli E."/>
            <person name="Brockman W."/>
            <person name="Kodira C."/>
            <person name="Alvarado L."/>
            <person name="Zeng Q."/>
            <person name="Crawford M."/>
            <person name="Antoine C."/>
            <person name="Devon K."/>
            <person name="Galgiani J."/>
            <person name="Orsborn K."/>
            <person name="Lewis M.L."/>
            <person name="Nusbaum C."/>
            <person name="Galagan J."/>
            <person name="Birren B."/>
        </authorList>
    </citation>
    <scope>NUCLEOTIDE SEQUENCE [LARGE SCALE GENOMIC DNA]</scope>
    <source>
        <strain evidence="1 2">RMSCC 3488</strain>
    </source>
</reference>
<protein>
    <submittedName>
        <fullName evidence="1">Uncharacterized protein</fullName>
    </submittedName>
</protein>
<reference evidence="2" key="3">
    <citation type="journal article" date="2010" name="Genome Res.">
        <title>Population genomic sequencing of Coccidioides fungi reveals recent hybridization and transposon control.</title>
        <authorList>
            <person name="Neafsey D.E."/>
            <person name="Barker B.M."/>
            <person name="Sharpton T.J."/>
            <person name="Stajich J.E."/>
            <person name="Park D.J."/>
            <person name="Whiston E."/>
            <person name="Hung C.-Y."/>
            <person name="McMahan C."/>
            <person name="White J."/>
            <person name="Sykes S."/>
            <person name="Heiman D."/>
            <person name="Young S."/>
            <person name="Zeng Q."/>
            <person name="Abouelleil A."/>
            <person name="Aftuck L."/>
            <person name="Bessette D."/>
            <person name="Brown A."/>
            <person name="FitzGerald M."/>
            <person name="Lui A."/>
            <person name="Macdonald J.P."/>
            <person name="Priest M."/>
            <person name="Orbach M.J."/>
            <person name="Galgiani J.N."/>
            <person name="Kirkland T.N."/>
            <person name="Cole G.T."/>
            <person name="Birren B.W."/>
            <person name="Henn M.R."/>
            <person name="Taylor J.W."/>
            <person name="Rounsley S.D."/>
        </authorList>
    </citation>
    <scope>NUCLEOTIDE SEQUENCE [LARGE SCALE GENOMIC DNA]</scope>
    <source>
        <strain evidence="2">RMSCC 3488</strain>
    </source>
</reference>
<accession>A0A0J6F6B5</accession>
<reference evidence="2" key="2">
    <citation type="journal article" date="2009" name="Genome Res.">
        <title>Comparative genomic analyses of the human fungal pathogens Coccidioides and their relatives.</title>
        <authorList>
            <person name="Sharpton T.J."/>
            <person name="Stajich J.E."/>
            <person name="Rounsley S.D."/>
            <person name="Gardner M.J."/>
            <person name="Wortman J.R."/>
            <person name="Jordar V.S."/>
            <person name="Maiti R."/>
            <person name="Kodira C.D."/>
            <person name="Neafsey D.E."/>
            <person name="Zeng Q."/>
            <person name="Hung C.-Y."/>
            <person name="McMahan C."/>
            <person name="Muszewska A."/>
            <person name="Grynberg M."/>
            <person name="Mandel M.A."/>
            <person name="Kellner E.M."/>
            <person name="Barker B.M."/>
            <person name="Galgiani J.N."/>
            <person name="Orbach M.J."/>
            <person name="Kirkland T.N."/>
            <person name="Cole G.T."/>
            <person name="Henn M.R."/>
            <person name="Birren B.W."/>
            <person name="Taylor J.W."/>
        </authorList>
    </citation>
    <scope>NUCLEOTIDE SEQUENCE [LARGE SCALE GENOMIC DNA]</scope>
    <source>
        <strain evidence="2">RMSCC 3488</strain>
    </source>
</reference>
<evidence type="ECO:0000313" key="1">
    <source>
        <dbReference type="EMBL" id="KMM65713.1"/>
    </source>
</evidence>
<organism evidence="1 2">
    <name type="scientific">Coccidioides posadasii RMSCC 3488</name>
    <dbReference type="NCBI Taxonomy" id="454284"/>
    <lineage>
        <taxon>Eukaryota</taxon>
        <taxon>Fungi</taxon>
        <taxon>Dikarya</taxon>
        <taxon>Ascomycota</taxon>
        <taxon>Pezizomycotina</taxon>
        <taxon>Eurotiomycetes</taxon>
        <taxon>Eurotiomycetidae</taxon>
        <taxon>Onygenales</taxon>
        <taxon>Onygenaceae</taxon>
        <taxon>Coccidioides</taxon>
    </lineage>
</organism>
<gene>
    <name evidence="1" type="ORF">CPAG_02059</name>
</gene>
<proteinExistence type="predicted"/>
<dbReference type="Proteomes" id="UP000054567">
    <property type="component" value="Unassembled WGS sequence"/>
</dbReference>
<dbReference type="EMBL" id="DS268109">
    <property type="protein sequence ID" value="KMM65713.1"/>
    <property type="molecule type" value="Genomic_DNA"/>
</dbReference>
<sequence>MSPGTRTDSIATRCAVPPLLDMRTQAQFSALQPDLLTFDWRLPAGLPSPAHLERKEANQTHCGLDSGPICESLLSRLEESCLVVKFHGGIVCWNPTNAIQLFRRRLVLHFDLGTLSLLIVRVLLPSLRIRIPSKTSNWHITSLLQR</sequence>
<dbReference type="VEuPathDB" id="FungiDB:CPAG_02059"/>
<name>A0A0J6F6B5_COCPO</name>
<evidence type="ECO:0000313" key="2">
    <source>
        <dbReference type="Proteomes" id="UP000054567"/>
    </source>
</evidence>